<evidence type="ECO:0000256" key="2">
    <source>
        <dbReference type="ARBA" id="ARBA00009008"/>
    </source>
</evidence>
<evidence type="ECO:0000313" key="9">
    <source>
        <dbReference type="Proteomes" id="UP000001227"/>
    </source>
</evidence>
<gene>
    <name evidence="8" type="ordered locus">Aasi_1835</name>
</gene>
<dbReference type="RefSeq" id="WP_012473233.1">
    <property type="nucleotide sequence ID" value="NC_010830.1"/>
</dbReference>
<keyword evidence="3" id="KW-0963">Cytoplasm</keyword>
<dbReference type="InterPro" id="IPR007793">
    <property type="entry name" value="DivIVA_fam"/>
</dbReference>
<feature type="coiled-coil region" evidence="7">
    <location>
        <begin position="47"/>
        <end position="74"/>
    </location>
</feature>
<proteinExistence type="inferred from homology"/>
<dbReference type="NCBIfam" id="TIGR03544">
    <property type="entry name" value="DivI1A_domain"/>
    <property type="match status" value="1"/>
</dbReference>
<evidence type="ECO:0000256" key="7">
    <source>
        <dbReference type="SAM" id="Coils"/>
    </source>
</evidence>
<dbReference type="Pfam" id="PF05103">
    <property type="entry name" value="DivIVA"/>
    <property type="match status" value="1"/>
</dbReference>
<evidence type="ECO:0000256" key="4">
    <source>
        <dbReference type="ARBA" id="ARBA00022618"/>
    </source>
</evidence>
<dbReference type="InterPro" id="IPR019933">
    <property type="entry name" value="DivIVA_domain"/>
</dbReference>
<comment type="similarity">
    <text evidence="2">Belongs to the DivIVA family.</text>
</comment>
<evidence type="ECO:0000313" key="8">
    <source>
        <dbReference type="EMBL" id="ACP21080.1"/>
    </source>
</evidence>
<dbReference type="Proteomes" id="UP000001227">
    <property type="component" value="Chromosome"/>
</dbReference>
<evidence type="ECO:0000256" key="1">
    <source>
        <dbReference type="ARBA" id="ARBA00004496"/>
    </source>
</evidence>
<protein>
    <recommendedName>
        <fullName evidence="10">DivIVA domain-containing protein</fullName>
    </recommendedName>
</protein>
<evidence type="ECO:0000256" key="3">
    <source>
        <dbReference type="ARBA" id="ARBA00022490"/>
    </source>
</evidence>
<evidence type="ECO:0000256" key="6">
    <source>
        <dbReference type="ARBA" id="ARBA00023306"/>
    </source>
</evidence>
<dbReference type="GO" id="GO:0051301">
    <property type="term" value="P:cell division"/>
    <property type="evidence" value="ECO:0007669"/>
    <property type="project" value="UniProtKB-KW"/>
</dbReference>
<dbReference type="HOGENOM" id="CLU_1486107_0_0_10"/>
<dbReference type="AlphaFoldDB" id="C3L439"/>
<dbReference type="STRING" id="452471.Aasi_1835"/>
<dbReference type="Gene3D" id="6.10.250.660">
    <property type="match status" value="1"/>
</dbReference>
<evidence type="ECO:0008006" key="10">
    <source>
        <dbReference type="Google" id="ProtNLM"/>
    </source>
</evidence>
<dbReference type="GO" id="GO:0005737">
    <property type="term" value="C:cytoplasm"/>
    <property type="evidence" value="ECO:0007669"/>
    <property type="project" value="UniProtKB-SubCell"/>
</dbReference>
<dbReference type="KEGG" id="aas:Aasi_1835"/>
<keyword evidence="5 7" id="KW-0175">Coiled coil</keyword>
<dbReference type="PANTHER" id="PTHR35794">
    <property type="entry name" value="CELL DIVISION PROTEIN DIVIVA"/>
    <property type="match status" value="1"/>
</dbReference>
<dbReference type="PANTHER" id="PTHR35794:SF2">
    <property type="entry name" value="CELL DIVISION PROTEIN DIVIVA"/>
    <property type="match status" value="1"/>
</dbReference>
<keyword evidence="6" id="KW-0131">Cell cycle</keyword>
<dbReference type="Gene3D" id="1.20.5.2950">
    <property type="match status" value="1"/>
</dbReference>
<dbReference type="eggNOG" id="COG3599">
    <property type="taxonomic scope" value="Bacteria"/>
</dbReference>
<dbReference type="EMBL" id="CP001102">
    <property type="protein sequence ID" value="ACP21080.1"/>
    <property type="molecule type" value="Genomic_DNA"/>
</dbReference>
<organism evidence="8 9">
    <name type="scientific">Amoebophilus asiaticus (strain 5a2)</name>
    <dbReference type="NCBI Taxonomy" id="452471"/>
    <lineage>
        <taxon>Bacteria</taxon>
        <taxon>Pseudomonadati</taxon>
        <taxon>Bacteroidota</taxon>
        <taxon>Cytophagia</taxon>
        <taxon>Cytophagales</taxon>
        <taxon>Amoebophilaceae</taxon>
        <taxon>Candidatus Amoebophilus</taxon>
    </lineage>
</organism>
<sequence>MQLPMQITPAEIRQKNFERKMRGYYIEEVDAFLHALAQSWEQVTTQYKVTKVELEQCKKEIKRLEDLESALLRTIKDAEYTANHIVTQAKQEAELIVQKAHIDAEKLLHEAQKKVQVMEVRSKAEIEYTKTRLEKEVAEMQRVTCDTLQYKANLFQQLQQLAEDILLKCGQAKNVKQSMDV</sequence>
<keyword evidence="9" id="KW-1185">Reference proteome</keyword>
<accession>C3L439</accession>
<evidence type="ECO:0000256" key="5">
    <source>
        <dbReference type="ARBA" id="ARBA00023054"/>
    </source>
</evidence>
<keyword evidence="4" id="KW-0132">Cell division</keyword>
<comment type="subcellular location">
    <subcellularLocation>
        <location evidence="1">Cytoplasm</location>
    </subcellularLocation>
</comment>
<name>C3L439_AMOA5</name>
<reference evidence="8 9" key="1">
    <citation type="journal article" date="2010" name="J. Bacteriol.">
        <title>The genome of the amoeba symbiont 'Candidatus Amoebophilus asiaticus' reveals common mechanisms for host cell interaction among amoeba-associated bacteria.</title>
        <authorList>
            <person name="Schmitz-Esser S."/>
            <person name="Tischler P."/>
            <person name="Arnold R."/>
            <person name="Montanaro J."/>
            <person name="Wagner M."/>
            <person name="Rattei T."/>
            <person name="Horn M."/>
        </authorList>
    </citation>
    <scope>NUCLEOTIDE SEQUENCE [LARGE SCALE GENOMIC DNA]</scope>
    <source>
        <strain evidence="8 9">5a2</strain>
    </source>
</reference>